<protein>
    <submittedName>
        <fullName evidence="2">Uncharacterized protein</fullName>
    </submittedName>
</protein>
<name>A0A6A1VY50_9ROSI</name>
<dbReference type="Proteomes" id="UP000516437">
    <property type="component" value="Chromosome 3"/>
</dbReference>
<organism evidence="2 3">
    <name type="scientific">Morella rubra</name>
    <name type="common">Chinese bayberry</name>
    <dbReference type="NCBI Taxonomy" id="262757"/>
    <lineage>
        <taxon>Eukaryota</taxon>
        <taxon>Viridiplantae</taxon>
        <taxon>Streptophyta</taxon>
        <taxon>Embryophyta</taxon>
        <taxon>Tracheophyta</taxon>
        <taxon>Spermatophyta</taxon>
        <taxon>Magnoliopsida</taxon>
        <taxon>eudicotyledons</taxon>
        <taxon>Gunneridae</taxon>
        <taxon>Pentapetalae</taxon>
        <taxon>rosids</taxon>
        <taxon>fabids</taxon>
        <taxon>Fagales</taxon>
        <taxon>Myricaceae</taxon>
        <taxon>Morella</taxon>
    </lineage>
</organism>
<feature type="region of interest" description="Disordered" evidence="1">
    <location>
        <begin position="1"/>
        <end position="28"/>
    </location>
</feature>
<reference evidence="2 3" key="1">
    <citation type="journal article" date="2019" name="Plant Biotechnol. J.">
        <title>The red bayberry genome and genetic basis of sex determination.</title>
        <authorList>
            <person name="Jia H.M."/>
            <person name="Jia H.J."/>
            <person name="Cai Q.L."/>
            <person name="Wang Y."/>
            <person name="Zhao H.B."/>
            <person name="Yang W.F."/>
            <person name="Wang G.Y."/>
            <person name="Li Y.H."/>
            <person name="Zhan D.L."/>
            <person name="Shen Y.T."/>
            <person name="Niu Q.F."/>
            <person name="Chang L."/>
            <person name="Qiu J."/>
            <person name="Zhao L."/>
            <person name="Xie H.B."/>
            <person name="Fu W.Y."/>
            <person name="Jin J."/>
            <person name="Li X.W."/>
            <person name="Jiao Y."/>
            <person name="Zhou C.C."/>
            <person name="Tu T."/>
            <person name="Chai C.Y."/>
            <person name="Gao J.L."/>
            <person name="Fan L.J."/>
            <person name="van de Weg E."/>
            <person name="Wang J.Y."/>
            <person name="Gao Z.S."/>
        </authorList>
    </citation>
    <scope>NUCLEOTIDE SEQUENCE [LARGE SCALE GENOMIC DNA]</scope>
    <source>
        <tissue evidence="2">Leaves</tissue>
    </source>
</reference>
<comment type="caution">
    <text evidence="2">The sequence shown here is derived from an EMBL/GenBank/DDBJ whole genome shotgun (WGS) entry which is preliminary data.</text>
</comment>
<accession>A0A6A1VY50</accession>
<feature type="compositionally biased region" description="Basic and acidic residues" evidence="1">
    <location>
        <begin position="13"/>
        <end position="28"/>
    </location>
</feature>
<evidence type="ECO:0000256" key="1">
    <source>
        <dbReference type="SAM" id="MobiDB-lite"/>
    </source>
</evidence>
<evidence type="ECO:0000313" key="2">
    <source>
        <dbReference type="EMBL" id="KAB1217872.1"/>
    </source>
</evidence>
<proteinExistence type="predicted"/>
<sequence>MIVGQDVSDFSTEDTRDVSRRGKREETTNREFRISADAAYTVSSGTTRSLAESCLTYGRPRQVPYRQSIMALKVDPARAFK</sequence>
<dbReference type="AlphaFoldDB" id="A0A6A1VY50"/>
<evidence type="ECO:0000313" key="3">
    <source>
        <dbReference type="Proteomes" id="UP000516437"/>
    </source>
</evidence>
<dbReference type="EMBL" id="RXIC02000021">
    <property type="protein sequence ID" value="KAB1217872.1"/>
    <property type="molecule type" value="Genomic_DNA"/>
</dbReference>
<keyword evidence="3" id="KW-1185">Reference proteome</keyword>
<gene>
    <name evidence="2" type="ORF">CJ030_MR3G014718</name>
</gene>